<proteinExistence type="predicted"/>
<dbReference type="InterPro" id="IPR036390">
    <property type="entry name" value="WH_DNA-bd_sf"/>
</dbReference>
<dbReference type="STRING" id="1090615.SAMN04515671_3619"/>
<reference evidence="1 2" key="1">
    <citation type="submission" date="2016-10" db="EMBL/GenBank/DDBJ databases">
        <authorList>
            <person name="de Groot N.N."/>
        </authorList>
    </citation>
    <scope>NUCLEOTIDE SEQUENCE [LARGE SCALE GENOMIC DNA]</scope>
    <source>
        <strain evidence="2">P4-7,KCTC 19426,CECT 7604</strain>
    </source>
</reference>
<dbReference type="RefSeq" id="WP_090478502.1">
    <property type="nucleotide sequence ID" value="NZ_LT629710.1"/>
</dbReference>
<name>A0A1H0RK84_9ACTN</name>
<dbReference type="CDD" id="cd00090">
    <property type="entry name" value="HTH_ARSR"/>
    <property type="match status" value="1"/>
</dbReference>
<sequence>MTAGPGSIEGGQITSAPRRRVLQLLRDSPAALDGYELGEATGLHVTTVRFHLEQLLTAGLIVAATQPRSTPGRPRTVYTAVPLPDTGKDGYQPLAALLAAHLGGSTQVRRRRAEKAGRQWAARLIPPTSGAVDHADATRQVTAMLTAMSFQPEPIESVGKTQEIRLRGCPYRDVARQQPDVVCGIHLGLLRGAFTQLGGPPTEVTLTPFVEPELCAIHLSVPSPPTSATEVK</sequence>
<dbReference type="Gene3D" id="1.10.10.10">
    <property type="entry name" value="Winged helix-like DNA-binding domain superfamily/Winged helix DNA-binding domain"/>
    <property type="match status" value="1"/>
</dbReference>
<protein>
    <submittedName>
        <fullName evidence="1">Predicted transcriptional regulator, ArsR family</fullName>
    </submittedName>
</protein>
<evidence type="ECO:0000313" key="1">
    <source>
        <dbReference type="EMBL" id="SDP29881.1"/>
    </source>
</evidence>
<gene>
    <name evidence="1" type="ORF">SAMN04515671_3619</name>
</gene>
<dbReference type="InterPro" id="IPR036388">
    <property type="entry name" value="WH-like_DNA-bd_sf"/>
</dbReference>
<organism evidence="1 2">
    <name type="scientific">Nakamurella panacisegetis</name>
    <dbReference type="NCBI Taxonomy" id="1090615"/>
    <lineage>
        <taxon>Bacteria</taxon>
        <taxon>Bacillati</taxon>
        <taxon>Actinomycetota</taxon>
        <taxon>Actinomycetes</taxon>
        <taxon>Nakamurellales</taxon>
        <taxon>Nakamurellaceae</taxon>
        <taxon>Nakamurella</taxon>
    </lineage>
</organism>
<dbReference type="InterPro" id="IPR011991">
    <property type="entry name" value="ArsR-like_HTH"/>
</dbReference>
<dbReference type="Proteomes" id="UP000198741">
    <property type="component" value="Chromosome I"/>
</dbReference>
<keyword evidence="2" id="KW-1185">Reference proteome</keyword>
<dbReference type="AlphaFoldDB" id="A0A1H0RK84"/>
<dbReference type="EMBL" id="LT629710">
    <property type="protein sequence ID" value="SDP29881.1"/>
    <property type="molecule type" value="Genomic_DNA"/>
</dbReference>
<evidence type="ECO:0000313" key="2">
    <source>
        <dbReference type="Proteomes" id="UP000198741"/>
    </source>
</evidence>
<dbReference type="OrthoDB" id="3399802at2"/>
<accession>A0A1H0RK84</accession>
<dbReference type="SUPFAM" id="SSF46785">
    <property type="entry name" value="Winged helix' DNA-binding domain"/>
    <property type="match status" value="1"/>
</dbReference>